<proteinExistence type="predicted"/>
<protein>
    <submittedName>
        <fullName evidence="1">Uncharacterized protein</fullName>
    </submittedName>
</protein>
<evidence type="ECO:0000313" key="1">
    <source>
        <dbReference type="EMBL" id="ETJ38092.1"/>
    </source>
</evidence>
<dbReference type="EMBL" id="AZMM01007762">
    <property type="protein sequence ID" value="ETJ38092.1"/>
    <property type="molecule type" value="Genomic_DNA"/>
</dbReference>
<dbReference type="AlphaFoldDB" id="W1Y6C3"/>
<organism evidence="1">
    <name type="scientific">human gut metagenome</name>
    <dbReference type="NCBI Taxonomy" id="408170"/>
    <lineage>
        <taxon>unclassified sequences</taxon>
        <taxon>metagenomes</taxon>
        <taxon>organismal metagenomes</taxon>
    </lineage>
</organism>
<sequence>FAAGGIAVDTRNGHIREQRRKRLFKLFGAQPHGYQVRGTAGRALARHRTLTVTVVTAQMLLRLMQRVVVIATWTFGNPAAVVAQQGRRKA</sequence>
<feature type="non-terminal residue" evidence="1">
    <location>
        <position position="1"/>
    </location>
</feature>
<gene>
    <name evidence="1" type="ORF">Q604_UNBC07762G0001</name>
</gene>
<reference evidence="1" key="1">
    <citation type="submission" date="2013-12" db="EMBL/GenBank/DDBJ databases">
        <title>A Varibaculum cambriense genome reconstructed from a premature infant gut community with otherwise low bacterial novelty that shifts toward anaerobic metabolism during the third week of life.</title>
        <authorList>
            <person name="Brown C.T."/>
            <person name="Sharon I."/>
            <person name="Thomas B.C."/>
            <person name="Castelle C.J."/>
            <person name="Morowitz M.J."/>
            <person name="Banfield J.F."/>
        </authorList>
    </citation>
    <scope>NUCLEOTIDE SEQUENCE</scope>
</reference>
<accession>W1Y6C3</accession>
<feature type="non-terminal residue" evidence="1">
    <location>
        <position position="90"/>
    </location>
</feature>
<name>W1Y6C3_9ZZZZ</name>
<comment type="caution">
    <text evidence="1">The sequence shown here is derived from an EMBL/GenBank/DDBJ whole genome shotgun (WGS) entry which is preliminary data.</text>
</comment>